<accession>A0A7J7K1Z4</accession>
<reference evidence="2" key="1">
    <citation type="submission" date="2020-06" db="EMBL/GenBank/DDBJ databases">
        <title>Draft genome of Bugula neritina, a colonial animal packing powerful symbionts and potential medicines.</title>
        <authorList>
            <person name="Rayko M."/>
        </authorList>
    </citation>
    <scope>NUCLEOTIDE SEQUENCE [LARGE SCALE GENOMIC DNA]</scope>
    <source>
        <strain evidence="2">Kwan_BN1</strain>
    </source>
</reference>
<sequence>MAVILTMNSNIVDAICYYGHVIIINFCVKTQIFILAISIFINTRKAKLTERFLVSLSLLMLKLKHSWKHSNHHENSLLQKRALYSQGAPLVHNQTWLMNYSHCKKPAESTKLSIHNVKIFT</sequence>
<keyword evidence="1" id="KW-1133">Transmembrane helix</keyword>
<dbReference type="EMBL" id="VXIV02001548">
    <property type="protein sequence ID" value="KAF6031974.1"/>
    <property type="molecule type" value="Genomic_DNA"/>
</dbReference>
<evidence type="ECO:0000313" key="2">
    <source>
        <dbReference type="EMBL" id="KAF6031974.1"/>
    </source>
</evidence>
<gene>
    <name evidence="2" type="ORF">EB796_009696</name>
</gene>
<evidence type="ECO:0000256" key="1">
    <source>
        <dbReference type="SAM" id="Phobius"/>
    </source>
</evidence>
<protein>
    <submittedName>
        <fullName evidence="2">Uncharacterized protein</fullName>
    </submittedName>
</protein>
<evidence type="ECO:0000313" key="3">
    <source>
        <dbReference type="Proteomes" id="UP000593567"/>
    </source>
</evidence>
<keyword evidence="1" id="KW-0472">Membrane</keyword>
<organism evidence="2 3">
    <name type="scientific">Bugula neritina</name>
    <name type="common">Brown bryozoan</name>
    <name type="synonym">Sertularia neritina</name>
    <dbReference type="NCBI Taxonomy" id="10212"/>
    <lineage>
        <taxon>Eukaryota</taxon>
        <taxon>Metazoa</taxon>
        <taxon>Spiralia</taxon>
        <taxon>Lophotrochozoa</taxon>
        <taxon>Bryozoa</taxon>
        <taxon>Gymnolaemata</taxon>
        <taxon>Cheilostomatida</taxon>
        <taxon>Flustrina</taxon>
        <taxon>Buguloidea</taxon>
        <taxon>Bugulidae</taxon>
        <taxon>Bugula</taxon>
    </lineage>
</organism>
<name>A0A7J7K1Z4_BUGNE</name>
<dbReference type="Proteomes" id="UP000593567">
    <property type="component" value="Unassembled WGS sequence"/>
</dbReference>
<comment type="caution">
    <text evidence="2">The sequence shown here is derived from an EMBL/GenBank/DDBJ whole genome shotgun (WGS) entry which is preliminary data.</text>
</comment>
<keyword evidence="1" id="KW-0812">Transmembrane</keyword>
<dbReference type="AlphaFoldDB" id="A0A7J7K1Z4"/>
<proteinExistence type="predicted"/>
<keyword evidence="3" id="KW-1185">Reference proteome</keyword>
<feature type="transmembrane region" description="Helical" evidence="1">
    <location>
        <begin position="17"/>
        <end position="41"/>
    </location>
</feature>